<comment type="caution">
    <text evidence="1">The sequence shown here is derived from an EMBL/GenBank/DDBJ whole genome shotgun (WGS) entry which is preliminary data.</text>
</comment>
<evidence type="ECO:0000313" key="2">
    <source>
        <dbReference type="Proteomes" id="UP000565155"/>
    </source>
</evidence>
<dbReference type="RefSeq" id="WP_021484991.1">
    <property type="nucleotide sequence ID" value="NZ_JABCMA010000006.1"/>
</dbReference>
<gene>
    <name evidence="1" type="ORF">HKB35_08590</name>
</gene>
<dbReference type="Proteomes" id="UP000565155">
    <property type="component" value="Unassembled WGS sequence"/>
</dbReference>
<sequence length="166" mass="18753">MNTIDAATIVFQDVLGFDNPEFASAYVQLAYSDQAELDALWFDLNCDSMKTILANVIAERTGTLPTLVKAAIQTKPQFCNYSVMNHIAWQSLVNHAVSQKNAEITCFELAKIILMYPDCPKFSEACEYVMELGCDVPSDFRADFTVFFNETVSEYIEEEAKTDERE</sequence>
<name>A0A7Y0MUV5_VIBAL</name>
<organism evidence="1 2">
    <name type="scientific">Vibrio alginolyticus</name>
    <dbReference type="NCBI Taxonomy" id="663"/>
    <lineage>
        <taxon>Bacteria</taxon>
        <taxon>Pseudomonadati</taxon>
        <taxon>Pseudomonadota</taxon>
        <taxon>Gammaproteobacteria</taxon>
        <taxon>Vibrionales</taxon>
        <taxon>Vibrionaceae</taxon>
        <taxon>Vibrio</taxon>
    </lineage>
</organism>
<proteinExistence type="predicted"/>
<dbReference type="EMBL" id="JABCMA010000006">
    <property type="protein sequence ID" value="NMR73669.1"/>
    <property type="molecule type" value="Genomic_DNA"/>
</dbReference>
<protein>
    <submittedName>
        <fullName evidence="1">Uncharacterized protein</fullName>
    </submittedName>
</protein>
<dbReference type="AlphaFoldDB" id="A0A7Y0MUV5"/>
<accession>A0A7Y0MUV5</accession>
<reference evidence="1 2" key="1">
    <citation type="submission" date="2020-04" db="EMBL/GenBank/DDBJ databases">
        <title>Whole-genome sequencing of Vibrio spp. from China reveals different genetic environments of blaCTX-M-14 among diverse lineages.</title>
        <authorList>
            <person name="Zheng Z."/>
            <person name="Ye L."/>
            <person name="Chen S."/>
        </authorList>
    </citation>
    <scope>NUCLEOTIDE SEQUENCE [LARGE SCALE GENOMIC DNA]</scope>
    <source>
        <strain evidence="1 2">Vb1636</strain>
    </source>
</reference>
<evidence type="ECO:0000313" key="1">
    <source>
        <dbReference type="EMBL" id="NMR73669.1"/>
    </source>
</evidence>